<sequence>MDTHTKKTSPDFEDNAEAFIKGIIPDLPLLMYSSGDAHPTQVDPATVHLIATLTKDYVERLVEAAVDAHDILTDGSGGALPKAAYQKRKRNDWDDDLPSPKIKNHSRKTQGGDKREDGKTGGGVVSDEQWQGAKGVNLYDNRIRCPHQSIPSAIGAQSFIFPICHDAELYNKVNELNAFGKHELKSLKPGNIGALIDPTVINCIEEEEAGLDHLSNSLFHWVTAGKSEEGVDAKASNDVILTKRRDLARSLVNRTGIEAKLPGVDNLLLPMHCVQNHAREKE</sequence>
<protein>
    <submittedName>
        <fullName evidence="2">Uncharacterized protein</fullName>
    </submittedName>
</protein>
<feature type="region of interest" description="Disordered" evidence="1">
    <location>
        <begin position="77"/>
        <end position="127"/>
    </location>
</feature>
<organism evidence="2">
    <name type="scientific">Chaetoceros debilis</name>
    <dbReference type="NCBI Taxonomy" id="122233"/>
    <lineage>
        <taxon>Eukaryota</taxon>
        <taxon>Sar</taxon>
        <taxon>Stramenopiles</taxon>
        <taxon>Ochrophyta</taxon>
        <taxon>Bacillariophyta</taxon>
        <taxon>Coscinodiscophyceae</taxon>
        <taxon>Chaetocerotophycidae</taxon>
        <taxon>Chaetocerotales</taxon>
        <taxon>Chaetocerotaceae</taxon>
        <taxon>Chaetoceros</taxon>
    </lineage>
</organism>
<evidence type="ECO:0000313" key="2">
    <source>
        <dbReference type="EMBL" id="CAE0472247.1"/>
    </source>
</evidence>
<accession>A0A7S3QBR2</accession>
<reference evidence="2" key="1">
    <citation type="submission" date="2021-01" db="EMBL/GenBank/DDBJ databases">
        <authorList>
            <person name="Corre E."/>
            <person name="Pelletier E."/>
            <person name="Niang G."/>
            <person name="Scheremetjew M."/>
            <person name="Finn R."/>
            <person name="Kale V."/>
            <person name="Holt S."/>
            <person name="Cochrane G."/>
            <person name="Meng A."/>
            <person name="Brown T."/>
            <person name="Cohen L."/>
        </authorList>
    </citation>
    <scope>NUCLEOTIDE SEQUENCE</scope>
    <source>
        <strain evidence="2">MM31A-1</strain>
    </source>
</reference>
<dbReference type="EMBL" id="HBIO01022221">
    <property type="protein sequence ID" value="CAE0472247.1"/>
    <property type="molecule type" value="Transcribed_RNA"/>
</dbReference>
<gene>
    <name evidence="2" type="ORF">CDEB00056_LOCUS17100</name>
</gene>
<proteinExistence type="predicted"/>
<name>A0A7S3QBR2_9STRA</name>
<evidence type="ECO:0000256" key="1">
    <source>
        <dbReference type="SAM" id="MobiDB-lite"/>
    </source>
</evidence>
<feature type="compositionally biased region" description="Basic and acidic residues" evidence="1">
    <location>
        <begin position="110"/>
        <end position="119"/>
    </location>
</feature>
<dbReference type="AlphaFoldDB" id="A0A7S3QBR2"/>